<gene>
    <name evidence="1" type="ORF">S01H4_36323</name>
</gene>
<dbReference type="EMBL" id="BART01019403">
    <property type="protein sequence ID" value="GAG85744.1"/>
    <property type="molecule type" value="Genomic_DNA"/>
</dbReference>
<reference evidence="1" key="1">
    <citation type="journal article" date="2014" name="Front. Microbiol.">
        <title>High frequency of phylogenetically diverse reductive dehalogenase-homologous genes in deep subseafloor sedimentary metagenomes.</title>
        <authorList>
            <person name="Kawai M."/>
            <person name="Futagami T."/>
            <person name="Toyoda A."/>
            <person name="Takaki Y."/>
            <person name="Nishi S."/>
            <person name="Hori S."/>
            <person name="Arai W."/>
            <person name="Tsubouchi T."/>
            <person name="Morono Y."/>
            <person name="Uchiyama I."/>
            <person name="Ito T."/>
            <person name="Fujiyama A."/>
            <person name="Inagaki F."/>
            <person name="Takami H."/>
        </authorList>
    </citation>
    <scope>NUCLEOTIDE SEQUENCE</scope>
    <source>
        <strain evidence="1">Expedition CK06-06</strain>
    </source>
</reference>
<evidence type="ECO:0000313" key="1">
    <source>
        <dbReference type="EMBL" id="GAG85744.1"/>
    </source>
</evidence>
<sequence length="114" mass="11938">MPTIRVSSDTGIGGTVANVLAGSQFEFLARPSIVQVFAVQDAGDFAEIEVFFGQELQLPQSPVTQVTAGEGPRVPDDEIVNDIGAPGDRLVVRLTETGGAATAIVRTMVKITPL</sequence>
<protein>
    <submittedName>
        <fullName evidence="1">Uncharacterized protein</fullName>
    </submittedName>
</protein>
<accession>X1ASB6</accession>
<proteinExistence type="predicted"/>
<organism evidence="1">
    <name type="scientific">marine sediment metagenome</name>
    <dbReference type="NCBI Taxonomy" id="412755"/>
    <lineage>
        <taxon>unclassified sequences</taxon>
        <taxon>metagenomes</taxon>
        <taxon>ecological metagenomes</taxon>
    </lineage>
</organism>
<dbReference type="AlphaFoldDB" id="X1ASB6"/>
<name>X1ASB6_9ZZZZ</name>
<comment type="caution">
    <text evidence="1">The sequence shown here is derived from an EMBL/GenBank/DDBJ whole genome shotgun (WGS) entry which is preliminary data.</text>
</comment>